<evidence type="ECO:0000313" key="2">
    <source>
        <dbReference type="EMBL" id="KAE8125740.1"/>
    </source>
</evidence>
<accession>A0A5N6RWP4</accession>
<name>A0A5N6RWP4_9ROSI</name>
<evidence type="ECO:0000256" key="1">
    <source>
        <dbReference type="SAM" id="MobiDB-lite"/>
    </source>
</evidence>
<protein>
    <submittedName>
        <fullName evidence="2">Uncharacterized protein</fullName>
    </submittedName>
</protein>
<sequence>MADAVRVRVDRDGMRKEHVTDPDRRDKISRILTSIRKFAVDSAVQESLKSDTGRKKVHKIVQEGFMHQCPTPCLNDKKKPEDLKLAMEELQAKELMQEDMNKVEQGNKISVKSVNGSEVPEPLKKLPNEGNKESDLLKTDKKRVFLRSRL</sequence>
<dbReference type="AlphaFoldDB" id="A0A5N6RWP4"/>
<proteinExistence type="predicted"/>
<dbReference type="EMBL" id="CM017328">
    <property type="protein sequence ID" value="KAE8125740.1"/>
    <property type="molecule type" value="Genomic_DNA"/>
</dbReference>
<organism evidence="2 3">
    <name type="scientific">Carpinus fangiana</name>
    <dbReference type="NCBI Taxonomy" id="176857"/>
    <lineage>
        <taxon>Eukaryota</taxon>
        <taxon>Viridiplantae</taxon>
        <taxon>Streptophyta</taxon>
        <taxon>Embryophyta</taxon>
        <taxon>Tracheophyta</taxon>
        <taxon>Spermatophyta</taxon>
        <taxon>Magnoliopsida</taxon>
        <taxon>eudicotyledons</taxon>
        <taxon>Gunneridae</taxon>
        <taxon>Pentapetalae</taxon>
        <taxon>rosids</taxon>
        <taxon>fabids</taxon>
        <taxon>Fagales</taxon>
        <taxon>Betulaceae</taxon>
        <taxon>Carpinus</taxon>
    </lineage>
</organism>
<keyword evidence="3" id="KW-1185">Reference proteome</keyword>
<feature type="region of interest" description="Disordered" evidence="1">
    <location>
        <begin position="1"/>
        <end position="22"/>
    </location>
</feature>
<evidence type="ECO:0000313" key="3">
    <source>
        <dbReference type="Proteomes" id="UP000327013"/>
    </source>
</evidence>
<reference evidence="2 3" key="1">
    <citation type="submission" date="2019-06" db="EMBL/GenBank/DDBJ databases">
        <title>A chromosomal-level reference genome of Carpinus fangiana (Coryloideae, Betulaceae).</title>
        <authorList>
            <person name="Yang X."/>
            <person name="Wang Z."/>
            <person name="Zhang L."/>
            <person name="Hao G."/>
            <person name="Liu J."/>
            <person name="Yang Y."/>
        </authorList>
    </citation>
    <scope>NUCLEOTIDE SEQUENCE [LARGE SCALE GENOMIC DNA]</scope>
    <source>
        <strain evidence="2">Cfa_2016G</strain>
        <tissue evidence="2">Leaf</tissue>
    </source>
</reference>
<feature type="compositionally biased region" description="Basic and acidic residues" evidence="1">
    <location>
        <begin position="121"/>
        <end position="137"/>
    </location>
</feature>
<feature type="compositionally biased region" description="Polar residues" evidence="1">
    <location>
        <begin position="107"/>
        <end position="116"/>
    </location>
</feature>
<gene>
    <name evidence="2" type="ORF">FH972_020514</name>
</gene>
<feature type="region of interest" description="Disordered" evidence="1">
    <location>
        <begin position="106"/>
        <end position="137"/>
    </location>
</feature>
<dbReference type="Proteomes" id="UP000327013">
    <property type="component" value="Chromosome 8"/>
</dbReference>
<dbReference type="OrthoDB" id="1577729at2759"/>